<keyword evidence="2" id="KW-0863">Zinc-finger</keyword>
<evidence type="ECO:0000256" key="2">
    <source>
        <dbReference type="ARBA" id="ARBA00022771"/>
    </source>
</evidence>
<proteinExistence type="predicted"/>
<evidence type="ECO:0000256" key="1">
    <source>
        <dbReference type="ARBA" id="ARBA00022723"/>
    </source>
</evidence>
<dbReference type="AlphaFoldDB" id="A0A5Y4CX85"/>
<name>A0A5Y4CX85_SALER</name>
<organism evidence="6">
    <name type="scientific">Salmonella enterica</name>
    <name type="common">Salmonella choleraesuis</name>
    <dbReference type="NCBI Taxonomy" id="28901"/>
    <lineage>
        <taxon>Bacteria</taxon>
        <taxon>Pseudomonadati</taxon>
        <taxon>Pseudomonadota</taxon>
        <taxon>Gammaproteobacteria</taxon>
        <taxon>Enterobacterales</taxon>
        <taxon>Enterobacteriaceae</taxon>
        <taxon>Salmonella</taxon>
    </lineage>
</organism>
<sequence>MPDDIDRDQAFNEQCLETLIEQSRFRPASTLSLYHCRFCGNDIPAKRRQALPGVTTCINCQSILEKRRS</sequence>
<feature type="zinc finger region" description="dksA C4-type" evidence="4">
    <location>
        <begin position="36"/>
        <end position="60"/>
    </location>
</feature>
<dbReference type="NCBIfam" id="TIGR02419">
    <property type="entry name" value="C4_traR_proteo"/>
    <property type="match status" value="1"/>
</dbReference>
<dbReference type="PANTHER" id="PTHR38777">
    <property type="entry name" value="FELS-2 PROPHAGE PROTEIN"/>
    <property type="match status" value="1"/>
</dbReference>
<dbReference type="Gene3D" id="1.20.120.910">
    <property type="entry name" value="DksA, coiled-coil domain"/>
    <property type="match status" value="1"/>
</dbReference>
<dbReference type="PROSITE" id="PS51128">
    <property type="entry name" value="ZF_DKSA_2"/>
    <property type="match status" value="1"/>
</dbReference>
<protein>
    <submittedName>
        <fullName evidence="6">TraR/DksA family transcriptional regulator</fullName>
    </submittedName>
</protein>
<evidence type="ECO:0000256" key="4">
    <source>
        <dbReference type="PROSITE-ProRule" id="PRU00510"/>
    </source>
</evidence>
<reference evidence="6" key="1">
    <citation type="submission" date="2019-07" db="EMBL/GenBank/DDBJ databases">
        <authorList>
            <consortium name="PulseNet: The National Subtyping Network for Foodborne Disease Surveillance"/>
            <person name="Tarr C.L."/>
            <person name="Trees E."/>
            <person name="Katz L.S."/>
            <person name="Carleton-Romer H.A."/>
            <person name="Stroika S."/>
            <person name="Kucerova Z."/>
            <person name="Roache K.F."/>
            <person name="Sabol A.L."/>
            <person name="Besser J."/>
            <person name="Gerner-Smidt P."/>
        </authorList>
    </citation>
    <scope>NUCLEOTIDE SEQUENCE</scope>
    <source>
        <strain evidence="6">PNUSAS085448</strain>
    </source>
</reference>
<evidence type="ECO:0000313" key="6">
    <source>
        <dbReference type="EMBL" id="ECJ9929602.1"/>
    </source>
</evidence>
<dbReference type="SUPFAM" id="SSF57716">
    <property type="entry name" value="Glucocorticoid receptor-like (DNA-binding domain)"/>
    <property type="match status" value="1"/>
</dbReference>
<dbReference type="InterPro" id="IPR012783">
    <property type="entry name" value="Znf_C4_TraR"/>
</dbReference>
<gene>
    <name evidence="6" type="ORF">FQR38_22265</name>
</gene>
<evidence type="ECO:0000259" key="5">
    <source>
        <dbReference type="Pfam" id="PF01258"/>
    </source>
</evidence>
<evidence type="ECO:0000256" key="3">
    <source>
        <dbReference type="ARBA" id="ARBA00022833"/>
    </source>
</evidence>
<dbReference type="Pfam" id="PF01258">
    <property type="entry name" value="zf-dskA_traR"/>
    <property type="match status" value="1"/>
</dbReference>
<comment type="caution">
    <text evidence="6">The sequence shown here is derived from an EMBL/GenBank/DDBJ whole genome shotgun (WGS) entry which is preliminary data.</text>
</comment>
<feature type="domain" description="Zinc finger DksA/TraR C4-type" evidence="5">
    <location>
        <begin position="36"/>
        <end position="65"/>
    </location>
</feature>
<accession>A0A5Y4CX85</accession>
<dbReference type="GO" id="GO:0008270">
    <property type="term" value="F:zinc ion binding"/>
    <property type="evidence" value="ECO:0007669"/>
    <property type="project" value="UniProtKB-KW"/>
</dbReference>
<dbReference type="InterPro" id="IPR000962">
    <property type="entry name" value="Znf_DskA_TraR"/>
</dbReference>
<dbReference type="GO" id="GO:1900378">
    <property type="term" value="P:positive regulation of secondary metabolite biosynthetic process"/>
    <property type="evidence" value="ECO:0007669"/>
    <property type="project" value="TreeGrafter"/>
</dbReference>
<dbReference type="PANTHER" id="PTHR38777:SF1">
    <property type="entry name" value="DNAK SUPPRESSOR PROTEIN"/>
    <property type="match status" value="1"/>
</dbReference>
<keyword evidence="3" id="KW-0862">Zinc</keyword>
<dbReference type="EMBL" id="AAJAFA010000182">
    <property type="protein sequence ID" value="ECJ9929602.1"/>
    <property type="molecule type" value="Genomic_DNA"/>
</dbReference>
<keyword evidence="1" id="KW-0479">Metal-binding</keyword>